<feature type="domain" description="AB hydrolase-1" evidence="1">
    <location>
        <begin position="41"/>
        <end position="280"/>
    </location>
</feature>
<dbReference type="Proteomes" id="UP000587070">
    <property type="component" value="Unassembled WGS sequence"/>
</dbReference>
<evidence type="ECO:0000313" key="2">
    <source>
        <dbReference type="EMBL" id="MBB4247218.1"/>
    </source>
</evidence>
<dbReference type="InterPro" id="IPR000073">
    <property type="entry name" value="AB_hydrolase_1"/>
</dbReference>
<dbReference type="InterPro" id="IPR029058">
    <property type="entry name" value="AB_hydrolase_fold"/>
</dbReference>
<accession>A0A840G957</accession>
<dbReference type="OrthoDB" id="8562572at2"/>
<dbReference type="RefSeq" id="WP_153115998.1">
    <property type="nucleotide sequence ID" value="NZ_JACIGE010000005.1"/>
</dbReference>
<comment type="caution">
    <text evidence="2">The sequence shown here is derived from an EMBL/GenBank/DDBJ whole genome shotgun (WGS) entry which is preliminary data.</text>
</comment>
<dbReference type="SUPFAM" id="SSF53474">
    <property type="entry name" value="alpha/beta-Hydrolases"/>
    <property type="match status" value="1"/>
</dbReference>
<dbReference type="EMBL" id="JACIGE010000005">
    <property type="protein sequence ID" value="MBB4247218.1"/>
    <property type="molecule type" value="Genomic_DNA"/>
</dbReference>
<proteinExistence type="predicted"/>
<dbReference type="Pfam" id="PF12697">
    <property type="entry name" value="Abhydrolase_6"/>
    <property type="match status" value="1"/>
</dbReference>
<dbReference type="InterPro" id="IPR017497">
    <property type="entry name" value="BchO"/>
</dbReference>
<dbReference type="AlphaFoldDB" id="A0A840G957"/>
<organism evidence="2 3">
    <name type="scientific">Rhodocyclus tenuis</name>
    <name type="common">Rhodospirillum tenue</name>
    <dbReference type="NCBI Taxonomy" id="1066"/>
    <lineage>
        <taxon>Bacteria</taxon>
        <taxon>Pseudomonadati</taxon>
        <taxon>Pseudomonadota</taxon>
        <taxon>Betaproteobacteria</taxon>
        <taxon>Rhodocyclales</taxon>
        <taxon>Rhodocyclaceae</taxon>
        <taxon>Rhodocyclus</taxon>
    </lineage>
</organism>
<dbReference type="Gene3D" id="3.40.50.1820">
    <property type="entry name" value="alpha/beta hydrolase"/>
    <property type="match status" value="1"/>
</dbReference>
<gene>
    <name evidence="2" type="ORF">GGD90_001589</name>
</gene>
<name>A0A840G957_RHOTE</name>
<protein>
    <submittedName>
        <fullName evidence="2">Magnesium chelatase accessory protein</fullName>
    </submittedName>
</protein>
<reference evidence="2 3" key="1">
    <citation type="submission" date="2020-08" db="EMBL/GenBank/DDBJ databases">
        <title>Genome sequencing of Purple Non-Sulfur Bacteria from various extreme environments.</title>
        <authorList>
            <person name="Mayer M."/>
        </authorList>
    </citation>
    <scope>NUCLEOTIDE SEQUENCE [LARGE SCALE GENOMIC DNA]</scope>
    <source>
        <strain evidence="2 3">2761</strain>
    </source>
</reference>
<sequence length="297" mass="30999">MSSGLDWESAGHDWPNRAASRFVEAAGLRWHVQQMGAGPVLLLVHGTGAATHSWRALAPLLARNFTVIAPDLPGHGFTSAAPAAGLSLPGMASALTGLLQQLDVAPQIVVGHSAGAAILARMCLDSSIAPRVLVSLNGALLPLTGVPGHLYLPMARLFASLPLMPRLVAWRAGNPALLKQMLASTGSTIDAEGERCYLQLVRSPRHVAAAIGMMANWELAELERALPRLPVPLVLVVGAIDGTVPPAHAQRVAKRLTQAQIVSLPGLGHLAHEEDPAGVATLIEKLARETGVLAPLA</sequence>
<dbReference type="PANTHER" id="PTHR46438">
    <property type="entry name" value="ALPHA/BETA-HYDROLASES SUPERFAMILY PROTEIN"/>
    <property type="match status" value="1"/>
</dbReference>
<keyword evidence="3" id="KW-1185">Reference proteome</keyword>
<dbReference type="PRINTS" id="PR00111">
    <property type="entry name" value="ABHYDROLASE"/>
</dbReference>
<dbReference type="NCBIfam" id="TIGR03056">
    <property type="entry name" value="bchO_mg_che_rel"/>
    <property type="match status" value="1"/>
</dbReference>
<evidence type="ECO:0000313" key="3">
    <source>
        <dbReference type="Proteomes" id="UP000587070"/>
    </source>
</evidence>
<evidence type="ECO:0000259" key="1">
    <source>
        <dbReference type="Pfam" id="PF12697"/>
    </source>
</evidence>
<dbReference type="PANTHER" id="PTHR46438:SF11">
    <property type="entry name" value="LIPASE-RELATED"/>
    <property type="match status" value="1"/>
</dbReference>